<dbReference type="Proteomes" id="UP001223886">
    <property type="component" value="Unassembled WGS sequence"/>
</dbReference>
<accession>A0ABT9M1C5</accession>
<organism evidence="1 2">
    <name type="scientific">Thermoanaerobacter pentosaceus</name>
    <dbReference type="NCBI Taxonomy" id="694059"/>
    <lineage>
        <taxon>Bacteria</taxon>
        <taxon>Bacillati</taxon>
        <taxon>Bacillota</taxon>
        <taxon>Clostridia</taxon>
        <taxon>Thermoanaerobacterales</taxon>
        <taxon>Thermoanaerobacteraceae</taxon>
        <taxon>Thermoanaerobacter</taxon>
    </lineage>
</organism>
<evidence type="ECO:0000313" key="1">
    <source>
        <dbReference type="EMBL" id="MDP9749918.1"/>
    </source>
</evidence>
<dbReference type="EMBL" id="JAURUP010000003">
    <property type="protein sequence ID" value="MDP9749918.1"/>
    <property type="molecule type" value="Genomic_DNA"/>
</dbReference>
<comment type="caution">
    <text evidence="1">The sequence shown here is derived from an EMBL/GenBank/DDBJ whole genome shotgun (WGS) entry which is preliminary data.</text>
</comment>
<evidence type="ECO:0000313" key="2">
    <source>
        <dbReference type="Proteomes" id="UP001223886"/>
    </source>
</evidence>
<gene>
    <name evidence="1" type="ORF">J2S24_000382</name>
</gene>
<name>A0ABT9M1C5_9THEO</name>
<protein>
    <submittedName>
        <fullName evidence="1">Lipocalin</fullName>
    </submittedName>
</protein>
<proteinExistence type="predicted"/>
<keyword evidence="2" id="KW-1185">Reference proteome</keyword>
<sequence length="60" mass="7245">MMNYYNFIGMDLHKVIEKIPKDLKINIVETKSIFKYKGYWLKVARIKKQKDILEITVVRV</sequence>
<reference evidence="1 2" key="1">
    <citation type="submission" date="2023-07" db="EMBL/GenBank/DDBJ databases">
        <title>Genomic Encyclopedia of Type Strains, Phase IV (KMG-IV): sequencing the most valuable type-strain genomes for metagenomic binning, comparative biology and taxonomic classification.</title>
        <authorList>
            <person name="Goeker M."/>
        </authorList>
    </citation>
    <scope>NUCLEOTIDE SEQUENCE [LARGE SCALE GENOMIC DNA]</scope>
    <source>
        <strain evidence="1 2">DSM 25963</strain>
    </source>
</reference>